<organism evidence="1 2">
    <name type="scientific">Ruminiclostridium hungatei</name>
    <name type="common">Clostridium hungatei</name>
    <dbReference type="NCBI Taxonomy" id="48256"/>
    <lineage>
        <taxon>Bacteria</taxon>
        <taxon>Bacillati</taxon>
        <taxon>Bacillota</taxon>
        <taxon>Clostridia</taxon>
        <taxon>Eubacteriales</taxon>
        <taxon>Oscillospiraceae</taxon>
        <taxon>Ruminiclostridium</taxon>
    </lineage>
</organism>
<dbReference type="AlphaFoldDB" id="A0A1V4ST15"/>
<name>A0A1V4ST15_RUMHU</name>
<reference evidence="1 2" key="1">
    <citation type="submission" date="2017-03" db="EMBL/GenBank/DDBJ databases">
        <title>Genome sequence of Clostridium hungatei DSM 14427.</title>
        <authorList>
            <person name="Poehlein A."/>
            <person name="Daniel R."/>
        </authorList>
    </citation>
    <scope>NUCLEOTIDE SEQUENCE [LARGE SCALE GENOMIC DNA]</scope>
    <source>
        <strain evidence="1 2">DSM 14427</strain>
    </source>
</reference>
<comment type="caution">
    <text evidence="1">The sequence shown here is derived from an EMBL/GenBank/DDBJ whole genome shotgun (WGS) entry which is preliminary data.</text>
</comment>
<gene>
    <name evidence="1" type="ORF">CLHUN_02030</name>
</gene>
<keyword evidence="2" id="KW-1185">Reference proteome</keyword>
<dbReference type="Proteomes" id="UP000191554">
    <property type="component" value="Unassembled WGS sequence"/>
</dbReference>
<sequence>MSRGLLSQGLISNGKLSGVSSNNKKYLYDAGNECVGLTGGWDRVTGGSGGVVENANNVFINSAFAGNSGLFGYNFSCYSTAVAVPLGAVTTLRVTLSQSTNTGGSAADYFEIFLSSSRPTGTSNPSHLAAAQLKTTGGITTILFDITNINNQSLFVTLSCINGFNVNVTKVWIE</sequence>
<evidence type="ECO:0000313" key="2">
    <source>
        <dbReference type="Proteomes" id="UP000191554"/>
    </source>
</evidence>
<protein>
    <submittedName>
        <fullName evidence="1">Uncharacterized protein</fullName>
    </submittedName>
</protein>
<proteinExistence type="predicted"/>
<accession>A0A1V4ST15</accession>
<dbReference type="EMBL" id="MZGX01000001">
    <property type="protein sequence ID" value="OPX46387.1"/>
    <property type="molecule type" value="Genomic_DNA"/>
</dbReference>
<evidence type="ECO:0000313" key="1">
    <source>
        <dbReference type="EMBL" id="OPX46387.1"/>
    </source>
</evidence>
<dbReference type="STRING" id="48256.CLHUN_02030"/>
<dbReference type="RefSeq" id="WP_080062701.1">
    <property type="nucleotide sequence ID" value="NZ_MZGX01000001.1"/>
</dbReference>